<evidence type="ECO:0000313" key="7">
    <source>
        <dbReference type="Proteomes" id="UP000662747"/>
    </source>
</evidence>
<dbReference type="PROSITE" id="PS51078">
    <property type="entry name" value="ICLR_ED"/>
    <property type="match status" value="1"/>
</dbReference>
<evidence type="ECO:0000256" key="2">
    <source>
        <dbReference type="ARBA" id="ARBA00023125"/>
    </source>
</evidence>
<proteinExistence type="predicted"/>
<evidence type="ECO:0000256" key="1">
    <source>
        <dbReference type="ARBA" id="ARBA00023015"/>
    </source>
</evidence>
<gene>
    <name evidence="6" type="ORF">JY651_06140</name>
</gene>
<dbReference type="InterPro" id="IPR005471">
    <property type="entry name" value="Tscrpt_reg_IclR_N"/>
</dbReference>
<organism evidence="6 7">
    <name type="scientific">Pyxidicoccus parkwayensis</name>
    <dbReference type="NCBI Taxonomy" id="2813578"/>
    <lineage>
        <taxon>Bacteria</taxon>
        <taxon>Pseudomonadati</taxon>
        <taxon>Myxococcota</taxon>
        <taxon>Myxococcia</taxon>
        <taxon>Myxococcales</taxon>
        <taxon>Cystobacterineae</taxon>
        <taxon>Myxococcaceae</taxon>
        <taxon>Pyxidicoccus</taxon>
    </lineage>
</organism>
<dbReference type="InterPro" id="IPR036390">
    <property type="entry name" value="WH_DNA-bd_sf"/>
</dbReference>
<reference evidence="6 7" key="1">
    <citation type="submission" date="2021-02" db="EMBL/GenBank/DDBJ databases">
        <title>De Novo genome assembly of isolated myxobacteria.</title>
        <authorList>
            <person name="Stevens D.C."/>
        </authorList>
    </citation>
    <scope>NUCLEOTIDE SEQUENCE [LARGE SCALE GENOMIC DNA]</scope>
    <source>
        <strain evidence="7">SCPEA02</strain>
    </source>
</reference>
<dbReference type="Pfam" id="PF01614">
    <property type="entry name" value="IclR_C"/>
    <property type="match status" value="1"/>
</dbReference>
<dbReference type="InterPro" id="IPR050707">
    <property type="entry name" value="HTH_MetabolicPath_Reg"/>
</dbReference>
<evidence type="ECO:0000313" key="6">
    <source>
        <dbReference type="EMBL" id="QSQ28000.1"/>
    </source>
</evidence>
<keyword evidence="1" id="KW-0805">Transcription regulation</keyword>
<feature type="domain" description="IclR-ED" evidence="5">
    <location>
        <begin position="80"/>
        <end position="263"/>
    </location>
</feature>
<dbReference type="PANTHER" id="PTHR30136:SF33">
    <property type="entry name" value="TRANSCRIPTIONAL REGULATORY PROTEIN"/>
    <property type="match status" value="1"/>
</dbReference>
<evidence type="ECO:0000259" key="4">
    <source>
        <dbReference type="PROSITE" id="PS51077"/>
    </source>
</evidence>
<feature type="domain" description="HTH iclR-type" evidence="4">
    <location>
        <begin position="17"/>
        <end position="79"/>
    </location>
</feature>
<dbReference type="Gene3D" id="3.30.450.40">
    <property type="match status" value="1"/>
</dbReference>
<dbReference type="Pfam" id="PF09339">
    <property type="entry name" value="HTH_IclR"/>
    <property type="match status" value="1"/>
</dbReference>
<protein>
    <submittedName>
        <fullName evidence="6">IclR family transcriptional regulator</fullName>
    </submittedName>
</protein>
<evidence type="ECO:0000259" key="5">
    <source>
        <dbReference type="PROSITE" id="PS51078"/>
    </source>
</evidence>
<name>A0ABX7PBZ9_9BACT</name>
<sequence>MELLGDGDEEVKDRQFVTALARGLEILRAFTPQRPMLGNQELAASTGLPKPTISRLTHTLTRLGYLTYSERLGKYQLGTRVLALGFAALSNMGVRDVARPLMQELADYANVPVSLGSRDRLNVVYVEHCRSTAAVTLRLDIGSRLPLATTAMGRALLAALPEPERNYFMEHMAKREGDNWPRIRAGIEQALSDYQTYGFTLSVGDWDRDVNAVGVPFIPPDGSGILAFNCGGPSFLMPRQRLLLDLGPRLVNLVRNVEAALMRR</sequence>
<keyword evidence="2" id="KW-0238">DNA-binding</keyword>
<dbReference type="InterPro" id="IPR014757">
    <property type="entry name" value="Tscrpt_reg_IclR_C"/>
</dbReference>
<dbReference type="SUPFAM" id="SSF46785">
    <property type="entry name" value="Winged helix' DNA-binding domain"/>
    <property type="match status" value="1"/>
</dbReference>
<dbReference type="EMBL" id="CP071090">
    <property type="protein sequence ID" value="QSQ28000.1"/>
    <property type="molecule type" value="Genomic_DNA"/>
</dbReference>
<evidence type="ECO:0000256" key="3">
    <source>
        <dbReference type="ARBA" id="ARBA00023163"/>
    </source>
</evidence>
<dbReference type="Proteomes" id="UP000662747">
    <property type="component" value="Chromosome"/>
</dbReference>
<dbReference type="InterPro" id="IPR029016">
    <property type="entry name" value="GAF-like_dom_sf"/>
</dbReference>
<dbReference type="SUPFAM" id="SSF55781">
    <property type="entry name" value="GAF domain-like"/>
    <property type="match status" value="1"/>
</dbReference>
<keyword evidence="3" id="KW-0804">Transcription</keyword>
<dbReference type="SMART" id="SM00346">
    <property type="entry name" value="HTH_ICLR"/>
    <property type="match status" value="1"/>
</dbReference>
<dbReference type="InterPro" id="IPR036388">
    <property type="entry name" value="WH-like_DNA-bd_sf"/>
</dbReference>
<keyword evidence="7" id="KW-1185">Reference proteome</keyword>
<dbReference type="Gene3D" id="1.10.10.10">
    <property type="entry name" value="Winged helix-like DNA-binding domain superfamily/Winged helix DNA-binding domain"/>
    <property type="match status" value="1"/>
</dbReference>
<accession>A0ABX7PBZ9</accession>
<dbReference type="PANTHER" id="PTHR30136">
    <property type="entry name" value="HELIX-TURN-HELIX TRANSCRIPTIONAL REGULATOR, ICLR FAMILY"/>
    <property type="match status" value="1"/>
</dbReference>
<dbReference type="PROSITE" id="PS51077">
    <property type="entry name" value="HTH_ICLR"/>
    <property type="match status" value="1"/>
</dbReference>